<feature type="transmembrane region" description="Helical" evidence="1">
    <location>
        <begin position="207"/>
        <end position="227"/>
    </location>
</feature>
<protein>
    <recommendedName>
        <fullName evidence="4">HXXEE domain-containing protein</fullName>
    </recommendedName>
</protein>
<gene>
    <name evidence="2" type="ORF">JOE66_002881</name>
</gene>
<evidence type="ECO:0000256" key="1">
    <source>
        <dbReference type="SAM" id="Phobius"/>
    </source>
</evidence>
<reference evidence="2 3" key="1">
    <citation type="submission" date="2021-01" db="EMBL/GenBank/DDBJ databases">
        <title>Sequencing the genomes of 1000 actinobacteria strains.</title>
        <authorList>
            <person name="Klenk H.-P."/>
        </authorList>
    </citation>
    <scope>NUCLEOTIDE SEQUENCE [LARGE SCALE GENOMIC DNA]</scope>
    <source>
        <strain evidence="2 3">DSM 13057</strain>
    </source>
</reference>
<name>A0ABS2L823_9MICO</name>
<dbReference type="Proteomes" id="UP000776164">
    <property type="component" value="Unassembled WGS sequence"/>
</dbReference>
<organism evidence="2 3">
    <name type="scientific">Subtercola frigoramans</name>
    <dbReference type="NCBI Taxonomy" id="120298"/>
    <lineage>
        <taxon>Bacteria</taxon>
        <taxon>Bacillati</taxon>
        <taxon>Actinomycetota</taxon>
        <taxon>Actinomycetes</taxon>
        <taxon>Micrococcales</taxon>
        <taxon>Microbacteriaceae</taxon>
        <taxon>Subtercola</taxon>
    </lineage>
</organism>
<keyword evidence="1" id="KW-1133">Transmembrane helix</keyword>
<feature type="transmembrane region" description="Helical" evidence="1">
    <location>
        <begin position="179"/>
        <end position="201"/>
    </location>
</feature>
<dbReference type="InterPro" id="IPR025671">
    <property type="entry name" value="HXXEE"/>
</dbReference>
<dbReference type="EMBL" id="JAFBBU010000001">
    <property type="protein sequence ID" value="MBM7473247.1"/>
    <property type="molecule type" value="Genomic_DNA"/>
</dbReference>
<feature type="transmembrane region" description="Helical" evidence="1">
    <location>
        <begin position="118"/>
        <end position="140"/>
    </location>
</feature>
<dbReference type="Pfam" id="PF13787">
    <property type="entry name" value="HXXEE"/>
    <property type="match status" value="1"/>
</dbReference>
<dbReference type="RefSeq" id="WP_205110540.1">
    <property type="nucleotide sequence ID" value="NZ_BAAAHT010000014.1"/>
</dbReference>
<evidence type="ECO:0000313" key="3">
    <source>
        <dbReference type="Proteomes" id="UP000776164"/>
    </source>
</evidence>
<evidence type="ECO:0000313" key="2">
    <source>
        <dbReference type="EMBL" id="MBM7473247.1"/>
    </source>
</evidence>
<keyword evidence="1" id="KW-0472">Membrane</keyword>
<accession>A0ABS2L823</accession>
<keyword evidence="3" id="KW-1185">Reference proteome</keyword>
<feature type="transmembrane region" description="Helical" evidence="1">
    <location>
        <begin position="12"/>
        <end position="29"/>
    </location>
</feature>
<evidence type="ECO:0008006" key="4">
    <source>
        <dbReference type="Google" id="ProtNLM"/>
    </source>
</evidence>
<feature type="transmembrane region" description="Helical" evidence="1">
    <location>
        <begin position="146"/>
        <end position="167"/>
    </location>
</feature>
<feature type="transmembrane region" description="Helical" evidence="1">
    <location>
        <begin position="92"/>
        <end position="111"/>
    </location>
</feature>
<comment type="caution">
    <text evidence="2">The sequence shown here is derived from an EMBL/GenBank/DDBJ whole genome shotgun (WGS) entry which is preliminary data.</text>
</comment>
<keyword evidence="1" id="KW-0812">Transmembrane</keyword>
<sequence>MFTWFDFAWPWIGLGFAAVLAALLATDLLRGDHSLPRWRDLRWLSFLAVVVYLVHNVEEYAIAANGVPHAFPDSLCVLLGQPSFPACGIPPAFFLAVNIPLVWVAGPLAALLSTRFRLAGLTLWGVIGVNAVVHVVPALAQRAYDPGLLTAVIVFMPLTVMVAVATVGRRGPYRRRAGALLFAVGALMHVVLAASAILFLRGLIPEWLLLVAQPAVIAAGYFIVAACDQRLRKSAYVWPGSVTGPAHP</sequence>
<proteinExistence type="predicted"/>